<reference evidence="1 2" key="1">
    <citation type="submission" date="2020-08" db="EMBL/GenBank/DDBJ databases">
        <title>Sequencing the genomes of 1000 actinobacteria strains.</title>
        <authorList>
            <person name="Klenk H.-P."/>
        </authorList>
    </citation>
    <scope>NUCLEOTIDE SEQUENCE [LARGE SCALE GENOMIC DNA]</scope>
    <source>
        <strain evidence="1 2">DSM 19079</strain>
    </source>
</reference>
<evidence type="ECO:0000313" key="2">
    <source>
        <dbReference type="Proteomes" id="UP000560081"/>
    </source>
</evidence>
<dbReference type="RefSeq" id="WP_135030744.1">
    <property type="nucleotide sequence ID" value="NZ_BMLA01000013.1"/>
</dbReference>
<organism evidence="1 2">
    <name type="scientific">Micrococcus flavus</name>
    <dbReference type="NCBI Taxonomy" id="384602"/>
    <lineage>
        <taxon>Bacteria</taxon>
        <taxon>Bacillati</taxon>
        <taxon>Actinomycetota</taxon>
        <taxon>Actinomycetes</taxon>
        <taxon>Micrococcales</taxon>
        <taxon>Micrococcaceae</taxon>
        <taxon>Micrococcus</taxon>
    </lineage>
</organism>
<evidence type="ECO:0000313" key="1">
    <source>
        <dbReference type="EMBL" id="MBB4883978.1"/>
    </source>
</evidence>
<dbReference type="EMBL" id="JACHMC010000002">
    <property type="protein sequence ID" value="MBB4883978.1"/>
    <property type="molecule type" value="Genomic_DNA"/>
</dbReference>
<gene>
    <name evidence="1" type="ORF">BJ976_002386</name>
</gene>
<comment type="caution">
    <text evidence="1">The sequence shown here is derived from an EMBL/GenBank/DDBJ whole genome shotgun (WGS) entry which is preliminary data.</text>
</comment>
<dbReference type="AlphaFoldDB" id="A0A4Y8WW22"/>
<sequence length="200" mass="21689">MVDYGLDYDFAEVQSEALDKVESALWEFGADKAAGLDRTDRATQKAASDVIHRIALGMGEDEILAVLHSSNAAALRQSDDASDLDELGEATVRGSLIVIGGQRVVTVGFAESEASNVQAAERDLAFAGPSVKRRGDVRAVDVTSLERKDVRGIKYSSPEFSVMFDDNTAFYFNRETMDRPQARMKALATFLGELDGDESA</sequence>
<dbReference type="Proteomes" id="UP000560081">
    <property type="component" value="Unassembled WGS sequence"/>
</dbReference>
<protein>
    <submittedName>
        <fullName evidence="1">Uncharacterized protein</fullName>
    </submittedName>
</protein>
<proteinExistence type="predicted"/>
<name>A0A4Y8WW22_9MICC</name>
<keyword evidence="2" id="KW-1185">Reference proteome</keyword>
<accession>A0A4Y8WW22</accession>